<feature type="compositionally biased region" description="Basic and acidic residues" evidence="1">
    <location>
        <begin position="1"/>
        <end position="10"/>
    </location>
</feature>
<keyword evidence="2" id="KW-1133">Transmembrane helix</keyword>
<evidence type="ECO:0000256" key="1">
    <source>
        <dbReference type="SAM" id="MobiDB-lite"/>
    </source>
</evidence>
<proteinExistence type="predicted"/>
<accession>A8N7E5</accession>
<name>A8N7E5_COPC7</name>
<gene>
    <name evidence="3" type="ORF">CC1G_03288</name>
</gene>
<organism evidence="3 4">
    <name type="scientific">Coprinopsis cinerea (strain Okayama-7 / 130 / ATCC MYA-4618 / FGSC 9003)</name>
    <name type="common">Inky cap fungus</name>
    <name type="synonym">Hormographiella aspergillata</name>
    <dbReference type="NCBI Taxonomy" id="240176"/>
    <lineage>
        <taxon>Eukaryota</taxon>
        <taxon>Fungi</taxon>
        <taxon>Dikarya</taxon>
        <taxon>Basidiomycota</taxon>
        <taxon>Agaricomycotina</taxon>
        <taxon>Agaricomycetes</taxon>
        <taxon>Agaricomycetidae</taxon>
        <taxon>Agaricales</taxon>
        <taxon>Agaricineae</taxon>
        <taxon>Psathyrellaceae</taxon>
        <taxon>Coprinopsis</taxon>
    </lineage>
</organism>
<dbReference type="Pfam" id="PF10164">
    <property type="entry name" value="BRI3"/>
    <property type="match status" value="1"/>
</dbReference>
<dbReference type="OrthoDB" id="2564984at2759"/>
<protein>
    <submittedName>
        <fullName evidence="3">Uncharacterized protein</fullName>
    </submittedName>
</protein>
<sequence>MILSDPDRHNIAQVPRDNPPSYDYAIDASNYPSDKPRPKIYTGIDESEPMIPYNYSGPSCNTQPTFTPTPTVFYYTNPVTGERITSFLPPSHPEMICLQAGEHVPETKYGILGILAAVFWFPLGIGLCLLDKRVRCSRCGVLIDDGICG</sequence>
<dbReference type="OMA" id="CGAVIND"/>
<feature type="region of interest" description="Disordered" evidence="1">
    <location>
        <begin position="1"/>
        <end position="22"/>
    </location>
</feature>
<dbReference type="KEGG" id="cci:CC1G_03288"/>
<dbReference type="VEuPathDB" id="FungiDB:CC1G_03288"/>
<dbReference type="GeneID" id="6007196"/>
<evidence type="ECO:0000256" key="2">
    <source>
        <dbReference type="SAM" id="Phobius"/>
    </source>
</evidence>
<evidence type="ECO:0000313" key="4">
    <source>
        <dbReference type="Proteomes" id="UP000001861"/>
    </source>
</evidence>
<dbReference type="AlphaFoldDB" id="A8N7E5"/>
<reference evidence="3 4" key="1">
    <citation type="journal article" date="2010" name="Proc. Natl. Acad. Sci. U.S.A.">
        <title>Insights into evolution of multicellular fungi from the assembled chromosomes of the mushroom Coprinopsis cinerea (Coprinus cinereus).</title>
        <authorList>
            <person name="Stajich J.E."/>
            <person name="Wilke S.K."/>
            <person name="Ahren D."/>
            <person name="Au C.H."/>
            <person name="Birren B.W."/>
            <person name="Borodovsky M."/>
            <person name="Burns C."/>
            <person name="Canback B."/>
            <person name="Casselton L.A."/>
            <person name="Cheng C.K."/>
            <person name="Deng J."/>
            <person name="Dietrich F.S."/>
            <person name="Fargo D.C."/>
            <person name="Farman M.L."/>
            <person name="Gathman A.C."/>
            <person name="Goldberg J."/>
            <person name="Guigo R."/>
            <person name="Hoegger P.J."/>
            <person name="Hooker J.B."/>
            <person name="Huggins A."/>
            <person name="James T.Y."/>
            <person name="Kamada T."/>
            <person name="Kilaru S."/>
            <person name="Kodira C."/>
            <person name="Kues U."/>
            <person name="Kupfer D."/>
            <person name="Kwan H.S."/>
            <person name="Lomsadze A."/>
            <person name="Li W."/>
            <person name="Lilly W.W."/>
            <person name="Ma L.J."/>
            <person name="Mackey A.J."/>
            <person name="Manning G."/>
            <person name="Martin F."/>
            <person name="Muraguchi H."/>
            <person name="Natvig D.O."/>
            <person name="Palmerini H."/>
            <person name="Ramesh M.A."/>
            <person name="Rehmeyer C.J."/>
            <person name="Roe B.A."/>
            <person name="Shenoy N."/>
            <person name="Stanke M."/>
            <person name="Ter-Hovhannisyan V."/>
            <person name="Tunlid A."/>
            <person name="Velagapudi R."/>
            <person name="Vision T.J."/>
            <person name="Zeng Q."/>
            <person name="Zolan M.E."/>
            <person name="Pukkila P.J."/>
        </authorList>
    </citation>
    <scope>NUCLEOTIDE SEQUENCE [LARGE SCALE GENOMIC DNA]</scope>
    <source>
        <strain evidence="4">Okayama-7 / 130 / ATCC MYA-4618 / FGSC 9003</strain>
    </source>
</reference>
<keyword evidence="2" id="KW-0812">Transmembrane</keyword>
<evidence type="ECO:0000313" key="3">
    <source>
        <dbReference type="EMBL" id="EAU91120.1"/>
    </source>
</evidence>
<dbReference type="eggNOG" id="ENOG502SRXJ">
    <property type="taxonomic scope" value="Eukaryota"/>
</dbReference>
<dbReference type="EMBL" id="AACS02000003">
    <property type="protein sequence ID" value="EAU91120.1"/>
    <property type="molecule type" value="Genomic_DNA"/>
</dbReference>
<feature type="transmembrane region" description="Helical" evidence="2">
    <location>
        <begin position="109"/>
        <end position="130"/>
    </location>
</feature>
<dbReference type="InParanoid" id="A8N7E5"/>
<dbReference type="InterPro" id="IPR019317">
    <property type="entry name" value="BRI3"/>
</dbReference>
<keyword evidence="2" id="KW-0472">Membrane</keyword>
<keyword evidence="4" id="KW-1185">Reference proteome</keyword>
<comment type="caution">
    <text evidence="3">The sequence shown here is derived from an EMBL/GenBank/DDBJ whole genome shotgun (WGS) entry which is preliminary data.</text>
</comment>
<dbReference type="Proteomes" id="UP000001861">
    <property type="component" value="Unassembled WGS sequence"/>
</dbReference>
<dbReference type="RefSeq" id="XP_001830751.1">
    <property type="nucleotide sequence ID" value="XM_001830699.2"/>
</dbReference>